<keyword evidence="2" id="KW-1185">Reference proteome</keyword>
<accession>A0ABD2N1P9</accession>
<dbReference type="Proteomes" id="UP001516400">
    <property type="component" value="Unassembled WGS sequence"/>
</dbReference>
<name>A0ABD2N1P9_9CUCU</name>
<comment type="caution">
    <text evidence="1">The sequence shown here is derived from an EMBL/GenBank/DDBJ whole genome shotgun (WGS) entry which is preliminary data.</text>
</comment>
<evidence type="ECO:0000313" key="2">
    <source>
        <dbReference type="Proteomes" id="UP001516400"/>
    </source>
</evidence>
<reference evidence="1 2" key="1">
    <citation type="journal article" date="2021" name="BMC Biol.">
        <title>Horizontally acquired antibacterial genes associated with adaptive radiation of ladybird beetles.</title>
        <authorList>
            <person name="Li H.S."/>
            <person name="Tang X.F."/>
            <person name="Huang Y.H."/>
            <person name="Xu Z.Y."/>
            <person name="Chen M.L."/>
            <person name="Du X.Y."/>
            <person name="Qiu B.Y."/>
            <person name="Chen P.T."/>
            <person name="Zhang W."/>
            <person name="Slipinski A."/>
            <person name="Escalona H.E."/>
            <person name="Waterhouse R.M."/>
            <person name="Zwick A."/>
            <person name="Pang H."/>
        </authorList>
    </citation>
    <scope>NUCLEOTIDE SEQUENCE [LARGE SCALE GENOMIC DNA]</scope>
    <source>
        <strain evidence="1">SYSU2018</strain>
    </source>
</reference>
<feature type="non-terminal residue" evidence="1">
    <location>
        <position position="1"/>
    </location>
</feature>
<protein>
    <submittedName>
        <fullName evidence="1">Uncharacterized protein</fullName>
    </submittedName>
</protein>
<evidence type="ECO:0000313" key="1">
    <source>
        <dbReference type="EMBL" id="KAL3272703.1"/>
    </source>
</evidence>
<proteinExistence type="predicted"/>
<dbReference type="EMBL" id="JABFTP020000062">
    <property type="protein sequence ID" value="KAL3272703.1"/>
    <property type="molecule type" value="Genomic_DNA"/>
</dbReference>
<gene>
    <name evidence="1" type="ORF">HHI36_014167</name>
</gene>
<dbReference type="AlphaFoldDB" id="A0ABD2N1P9"/>
<sequence length="155" mass="17452">ILRQIVQVAKRMHNEGYISDSASKQRATWWIIGEYTGKTPRNVSILSKVTTKDESYVNILNEMNGYCVNSGIFSCDVNTADCAGFRCETSISNCLVFENTDPVDIYNIIMSLKNTKLTGFDDIPVALIKTVAEQISPVLSHIANKMFDREYTLRN</sequence>
<organism evidence="1 2">
    <name type="scientific">Cryptolaemus montrouzieri</name>
    <dbReference type="NCBI Taxonomy" id="559131"/>
    <lineage>
        <taxon>Eukaryota</taxon>
        <taxon>Metazoa</taxon>
        <taxon>Ecdysozoa</taxon>
        <taxon>Arthropoda</taxon>
        <taxon>Hexapoda</taxon>
        <taxon>Insecta</taxon>
        <taxon>Pterygota</taxon>
        <taxon>Neoptera</taxon>
        <taxon>Endopterygota</taxon>
        <taxon>Coleoptera</taxon>
        <taxon>Polyphaga</taxon>
        <taxon>Cucujiformia</taxon>
        <taxon>Coccinelloidea</taxon>
        <taxon>Coccinellidae</taxon>
        <taxon>Scymninae</taxon>
        <taxon>Scymnini</taxon>
        <taxon>Cryptolaemus</taxon>
    </lineage>
</organism>